<proteinExistence type="inferred from homology"/>
<reference evidence="6 7" key="1">
    <citation type="submission" date="2020-02" db="EMBL/GenBank/DDBJ databases">
        <title>Draft genome sequence of Limisphaera ngatamarikiensis NGM72.4T, a thermophilic Verrucomicrobia grouped in subdivision 3.</title>
        <authorList>
            <person name="Carere C.R."/>
            <person name="Steen J."/>
            <person name="Hugenholtz P."/>
            <person name="Stott M.B."/>
        </authorList>
    </citation>
    <scope>NUCLEOTIDE SEQUENCE [LARGE SCALE GENOMIC DNA]</scope>
    <source>
        <strain evidence="6 7">NGM72.4</strain>
    </source>
</reference>
<keyword evidence="2 3" id="KW-0975">Bacterial flagellum</keyword>
<evidence type="ECO:0000256" key="2">
    <source>
        <dbReference type="ARBA" id="ARBA00023143"/>
    </source>
</evidence>
<dbReference type="GO" id="GO:0005198">
    <property type="term" value="F:structural molecule activity"/>
    <property type="evidence" value="ECO:0007669"/>
    <property type="project" value="UniProtKB-UniRule"/>
</dbReference>
<dbReference type="PANTHER" id="PTHR42792:SF2">
    <property type="entry name" value="FLAGELLIN"/>
    <property type="match status" value="1"/>
</dbReference>
<accession>A0A6M1RXH2</accession>
<comment type="similarity">
    <text evidence="1 3">Belongs to the bacterial flagellin family.</text>
</comment>
<dbReference type="GO" id="GO:0009288">
    <property type="term" value="C:bacterial-type flagellum"/>
    <property type="evidence" value="ECO:0007669"/>
    <property type="project" value="UniProtKB-SubCell"/>
</dbReference>
<dbReference type="Gene3D" id="1.20.1330.10">
    <property type="entry name" value="f41 fragment of flagellin, N-terminal domain"/>
    <property type="match status" value="1"/>
</dbReference>
<organism evidence="6 7">
    <name type="scientific">Limisphaera ngatamarikiensis</name>
    <dbReference type="NCBI Taxonomy" id="1324935"/>
    <lineage>
        <taxon>Bacteria</taxon>
        <taxon>Pseudomonadati</taxon>
        <taxon>Verrucomicrobiota</taxon>
        <taxon>Verrucomicrobiia</taxon>
        <taxon>Limisphaerales</taxon>
        <taxon>Limisphaeraceae</taxon>
        <taxon>Limisphaera</taxon>
    </lineage>
</organism>
<dbReference type="EMBL" id="JAAKYA010000004">
    <property type="protein sequence ID" value="NGO37870.1"/>
    <property type="molecule type" value="Genomic_DNA"/>
</dbReference>
<dbReference type="RefSeq" id="WP_165105077.1">
    <property type="nucleotide sequence ID" value="NZ_JAAKYA010000004.1"/>
</dbReference>
<dbReference type="GO" id="GO:0005576">
    <property type="term" value="C:extracellular region"/>
    <property type="evidence" value="ECO:0007669"/>
    <property type="project" value="UniProtKB-SubCell"/>
</dbReference>
<keyword evidence="7" id="KW-1185">Reference proteome</keyword>
<evidence type="ECO:0000313" key="6">
    <source>
        <dbReference type="EMBL" id="NGO37870.1"/>
    </source>
</evidence>
<name>A0A6M1RXH2_9BACT</name>
<dbReference type="Proteomes" id="UP000477311">
    <property type="component" value="Unassembled WGS sequence"/>
</dbReference>
<dbReference type="AlphaFoldDB" id="A0A6M1RXH2"/>
<protein>
    <recommendedName>
        <fullName evidence="3">Flagellin</fullName>
    </recommendedName>
</protein>
<evidence type="ECO:0000259" key="4">
    <source>
        <dbReference type="Pfam" id="PF00669"/>
    </source>
</evidence>
<sequence>MIIQPNMTSGGAAPVAGNSRGRLAQSVARLGENVRVAGAAGDAAPGEVSAGLTVRMRQIQVLQDGLGAAVTRVQTQWAYLDRAGAVLARMAELGRQAADENLAADERVRVQAEFRGLARALGELAGKTFAGEPLFDGSDREVPVDAAGRTVRVVSPDLNRPVYGEVASADVGSVESAIEAVKRVETAFTALQEGRDLLRADEEGLRRAVEALRVEQDNLGAVTVRLRDVEAADAAMRWVGQRLLTRGDEALQAQANTRPETAVRLLS</sequence>
<comment type="function">
    <text evidence="3">Flagellin is the subunit protein which polymerizes to form the filaments of bacterial flagella.</text>
</comment>
<dbReference type="SUPFAM" id="SSF64518">
    <property type="entry name" value="Phase 1 flagellin"/>
    <property type="match status" value="1"/>
</dbReference>
<dbReference type="Pfam" id="PF00669">
    <property type="entry name" value="Flagellin_N"/>
    <property type="match status" value="1"/>
</dbReference>
<evidence type="ECO:0000313" key="7">
    <source>
        <dbReference type="Proteomes" id="UP000477311"/>
    </source>
</evidence>
<keyword evidence="3" id="KW-0964">Secreted</keyword>
<comment type="subcellular location">
    <subcellularLocation>
        <location evidence="3">Secreted</location>
    </subcellularLocation>
    <subcellularLocation>
        <location evidence="3">Bacterial flagellum</location>
    </subcellularLocation>
</comment>
<dbReference type="InterPro" id="IPR001029">
    <property type="entry name" value="Flagellin_N"/>
</dbReference>
<dbReference type="InterPro" id="IPR001492">
    <property type="entry name" value="Flagellin"/>
</dbReference>
<evidence type="ECO:0000256" key="1">
    <source>
        <dbReference type="ARBA" id="ARBA00005709"/>
    </source>
</evidence>
<feature type="domain" description="Flagellin N-terminal" evidence="4">
    <location>
        <begin position="34"/>
        <end position="138"/>
    </location>
</feature>
<dbReference type="InterPro" id="IPR046358">
    <property type="entry name" value="Flagellin_C"/>
</dbReference>
<dbReference type="Pfam" id="PF00700">
    <property type="entry name" value="Flagellin_C"/>
    <property type="match status" value="1"/>
</dbReference>
<comment type="caution">
    <text evidence="6">The sequence shown here is derived from an EMBL/GenBank/DDBJ whole genome shotgun (WGS) entry which is preliminary data.</text>
</comment>
<evidence type="ECO:0000256" key="3">
    <source>
        <dbReference type="RuleBase" id="RU362073"/>
    </source>
</evidence>
<feature type="domain" description="Flagellin C-terminal" evidence="5">
    <location>
        <begin position="182"/>
        <end position="266"/>
    </location>
</feature>
<evidence type="ECO:0000259" key="5">
    <source>
        <dbReference type="Pfam" id="PF00700"/>
    </source>
</evidence>
<gene>
    <name evidence="6" type="ORF">G4L39_00420</name>
</gene>
<dbReference type="PANTHER" id="PTHR42792">
    <property type="entry name" value="FLAGELLIN"/>
    <property type="match status" value="1"/>
</dbReference>